<protein>
    <submittedName>
        <fullName evidence="1">Uncharacterized protein</fullName>
    </submittedName>
</protein>
<evidence type="ECO:0000313" key="2">
    <source>
        <dbReference type="Proteomes" id="UP000615989"/>
    </source>
</evidence>
<keyword evidence="2" id="KW-1185">Reference proteome</keyword>
<dbReference type="EMBL" id="WTVG01000006">
    <property type="protein sequence ID" value="NMG23796.1"/>
    <property type="molecule type" value="Genomic_DNA"/>
</dbReference>
<accession>A0ABX1PHH6</accession>
<comment type="caution">
    <text evidence="1">The sequence shown here is derived from an EMBL/GenBank/DDBJ whole genome shotgun (WGS) entry which is preliminary data.</text>
</comment>
<reference evidence="1" key="1">
    <citation type="submission" date="2019-12" db="EMBL/GenBank/DDBJ databases">
        <title>Comparative genomics gives insights into the taxonomy of the Azoarcus-Aromatoleum group and reveals separate origins of nif in the plant-associated Azoarcus and non-plant-associated Aromatoleum sub-groups.</title>
        <authorList>
            <person name="Lafos M."/>
            <person name="Maluk M."/>
            <person name="Batista M."/>
            <person name="Junghare M."/>
            <person name="Carmona M."/>
            <person name="Faoro H."/>
            <person name="Cruz L.M."/>
            <person name="Battistoni F."/>
            <person name="De Souza E."/>
            <person name="Pedrosa F."/>
            <person name="Chen W.-M."/>
            <person name="Poole P.S."/>
            <person name="Dixon R.A."/>
            <person name="James E.K."/>
        </authorList>
    </citation>
    <scope>NUCLEOTIDE SEQUENCE</scope>
    <source>
        <strain evidence="1">LuFRes1</strain>
    </source>
</reference>
<dbReference type="Proteomes" id="UP000615989">
    <property type="component" value="Unassembled WGS sequence"/>
</dbReference>
<name>A0ABX1PHH6_9RHOO</name>
<evidence type="ECO:0000313" key="1">
    <source>
        <dbReference type="EMBL" id="NMG23796.1"/>
    </source>
</evidence>
<organism evidence="1 2">
    <name type="scientific">Aromatoleum anaerobium</name>
    <dbReference type="NCBI Taxonomy" id="182180"/>
    <lineage>
        <taxon>Bacteria</taxon>
        <taxon>Pseudomonadati</taxon>
        <taxon>Pseudomonadota</taxon>
        <taxon>Betaproteobacteria</taxon>
        <taxon>Rhodocyclales</taxon>
        <taxon>Rhodocyclaceae</taxon>
        <taxon>Aromatoleum</taxon>
    </lineage>
</organism>
<sequence>MIWTPTAAQTYYASYSYAFLPSGEQLSLALSASLRVRFLMYLSGTRLCREEKT</sequence>
<proteinExistence type="predicted"/>
<gene>
    <name evidence="1" type="ORF">GO606_03485</name>
</gene>
<dbReference type="RefSeq" id="WP_246979369.1">
    <property type="nucleotide sequence ID" value="NZ_WTVG02000036.1"/>
</dbReference>